<keyword evidence="3" id="KW-1185">Reference proteome</keyword>
<dbReference type="RefSeq" id="WP_013299274.1">
    <property type="nucleotide sequence ID" value="NC_014414.1"/>
</dbReference>
<dbReference type="Proteomes" id="UP000001302">
    <property type="component" value="Chromosome"/>
</dbReference>
<evidence type="ECO:0008006" key="4">
    <source>
        <dbReference type="Google" id="ProtNLM"/>
    </source>
</evidence>
<reference evidence="2 3" key="2">
    <citation type="journal article" date="2011" name="J. Bacteriol.">
        <title>Complete genome sequence of strain HTCC2503T of Parvularcula bermudensis, the type species of the order "Parvularculales" in the class Alphaproteobacteria.</title>
        <authorList>
            <person name="Oh H.M."/>
            <person name="Kang I."/>
            <person name="Vergin K.L."/>
            <person name="Kang D."/>
            <person name="Rhee K.H."/>
            <person name="Giovannoni S.J."/>
            <person name="Cho J.C."/>
        </authorList>
    </citation>
    <scope>NUCLEOTIDE SEQUENCE [LARGE SCALE GENOMIC DNA]</scope>
    <source>
        <strain evidence="3">ATCC BAA-594 / HTCC2503 / KCTC 12087</strain>
    </source>
</reference>
<sequence length="136" mass="14644">MKEIARFYDPEEALIAAGFLRAQGLSVHLADEATLAAQPHLRIGLGGYRLLADQRDAHMARIALNTIAAASSSPDTPPAERSDGAPDRCPQCGGPLRRRRHRLLPALLLLTGALFPFSRAGKELRCGTCGHKQQAP</sequence>
<dbReference type="Gene3D" id="3.30.70.790">
    <property type="entry name" value="UreE, C-terminal domain"/>
    <property type="match status" value="1"/>
</dbReference>
<dbReference type="STRING" id="314260.PB2503_01102"/>
<reference evidence="3" key="1">
    <citation type="submission" date="2010-08" db="EMBL/GenBank/DDBJ databases">
        <title>Genome sequence of Parvularcula bermudensis HTCC2503.</title>
        <authorList>
            <person name="Kang D.-M."/>
            <person name="Oh H.-M."/>
            <person name="Cho J.-C."/>
        </authorList>
    </citation>
    <scope>NUCLEOTIDE SEQUENCE [LARGE SCALE GENOMIC DNA]</scope>
    <source>
        <strain evidence="3">ATCC BAA-594 / HTCC2503 / KCTC 12087</strain>
    </source>
</reference>
<feature type="region of interest" description="Disordered" evidence="1">
    <location>
        <begin position="69"/>
        <end position="96"/>
    </location>
</feature>
<accession>E0TB96</accession>
<gene>
    <name evidence="2" type="ordered locus">PB2503_01102</name>
</gene>
<protein>
    <recommendedName>
        <fullName evidence="4">DUF2007 domain-containing protein</fullName>
    </recommendedName>
</protein>
<dbReference type="AlphaFoldDB" id="E0TB96"/>
<evidence type="ECO:0000313" key="2">
    <source>
        <dbReference type="EMBL" id="ADM08300.1"/>
    </source>
</evidence>
<dbReference type="KEGG" id="pbr:PB2503_01102"/>
<evidence type="ECO:0000256" key="1">
    <source>
        <dbReference type="SAM" id="MobiDB-lite"/>
    </source>
</evidence>
<dbReference type="EMBL" id="CP002156">
    <property type="protein sequence ID" value="ADM08300.1"/>
    <property type="molecule type" value="Genomic_DNA"/>
</dbReference>
<dbReference type="OrthoDB" id="7193402at2"/>
<organism evidence="2 3">
    <name type="scientific">Parvularcula bermudensis (strain ATCC BAA-594 / HTCC2503 / KCTC 12087)</name>
    <dbReference type="NCBI Taxonomy" id="314260"/>
    <lineage>
        <taxon>Bacteria</taxon>
        <taxon>Pseudomonadati</taxon>
        <taxon>Pseudomonadota</taxon>
        <taxon>Alphaproteobacteria</taxon>
        <taxon>Parvularculales</taxon>
        <taxon>Parvularculaceae</taxon>
        <taxon>Parvularcula</taxon>
    </lineage>
</organism>
<name>E0TB96_PARBH</name>
<evidence type="ECO:0000313" key="3">
    <source>
        <dbReference type="Proteomes" id="UP000001302"/>
    </source>
</evidence>
<dbReference type="HOGENOM" id="CLU_1873413_0_0_5"/>
<proteinExistence type="predicted"/>